<dbReference type="EMBL" id="ON529857">
    <property type="protein sequence ID" value="USN15525.1"/>
    <property type="molecule type" value="Genomic_DNA"/>
</dbReference>
<dbReference type="Proteomes" id="UP001056576">
    <property type="component" value="Segment"/>
</dbReference>
<evidence type="ECO:0000313" key="2">
    <source>
        <dbReference type="Proteomes" id="UP001056576"/>
    </source>
</evidence>
<evidence type="ECO:0000313" key="1">
    <source>
        <dbReference type="EMBL" id="USN15525.1"/>
    </source>
</evidence>
<sequence>MAITRKINLLARVKSSPGDPLPRRITGGMSGAGAQGRALPLQLFYSGGTLVAGSAMDAPVGEVYVSIPEASLSLTDAAGGLLALAGSRIVAGGTEADAPGPISFTVQAVYGGETVETTFTTAVVPAAELTAPTTAEDVEPSFKTPDGYLTHGSGNPVGGMTTATNGEIELAAAARYPNDLTVVQPVEGVYALPQAAGRDWIIPFSIGLTDKTSGKVLTDLYTITLTVTGKAPESDLVLTLRTDAAGKVHLENPAEGIDITDGTTDGYVYQNIQRLSFYRKGFSGGDFIVTLKAETRTRTSPPVELSFTVEA</sequence>
<name>A0A9E7MS51_9CAUD</name>
<reference evidence="1 2" key="1">
    <citation type="submission" date="2022-05" db="EMBL/GenBank/DDBJ databases">
        <authorList>
            <person name="Friedrich I."/>
            <person name="Poehlein A."/>
            <person name="Schneider D."/>
            <person name="Hertel R."/>
            <person name="Daniel R."/>
        </authorList>
    </citation>
    <scope>NUCLEOTIDE SEQUENCE [LARGE SCALE GENOMIC DNA]</scope>
</reference>
<proteinExistence type="predicted"/>
<gene>
    <name evidence="1" type="ORF">KIKIMORA_04070</name>
</gene>
<organism evidence="1 2">
    <name type="scientific">Brevundimonas phage vB_BpoS-Kikimora</name>
    <dbReference type="NCBI Taxonomy" id="2948601"/>
    <lineage>
        <taxon>Viruses</taxon>
        <taxon>Duplodnaviria</taxon>
        <taxon>Heunggongvirae</taxon>
        <taxon>Uroviricota</taxon>
        <taxon>Caudoviricetes</taxon>
        <taxon>Jeanschmidtviridae</taxon>
        <taxon>Kikimoravirus</taxon>
        <taxon>Kikimoravirus kikimora</taxon>
    </lineage>
</organism>
<keyword evidence="2" id="KW-1185">Reference proteome</keyword>
<accession>A0A9E7MS51</accession>
<protein>
    <submittedName>
        <fullName evidence="1">Uncharacterized protein</fullName>
    </submittedName>
</protein>